<dbReference type="InterPro" id="IPR036047">
    <property type="entry name" value="F-box-like_dom_sf"/>
</dbReference>
<accession>A0A164YZM1</accession>
<evidence type="ECO:0000313" key="2">
    <source>
        <dbReference type="Proteomes" id="UP000077755"/>
    </source>
</evidence>
<dbReference type="Pfam" id="PF12937">
    <property type="entry name" value="F-box-like"/>
    <property type="match status" value="1"/>
</dbReference>
<dbReference type="PANTHER" id="PTHR31348">
    <property type="entry name" value="EID1-LIKE F-BOX PROTEIN 2-RELATED"/>
    <property type="match status" value="1"/>
</dbReference>
<dbReference type="Gramene" id="KZM95097">
    <property type="protein sequence ID" value="KZM95097"/>
    <property type="gene ID" value="DCAR_018339"/>
</dbReference>
<reference evidence="1" key="2">
    <citation type="submission" date="2022-03" db="EMBL/GenBank/DDBJ databases">
        <title>Draft title - Genomic analysis of global carrot germplasm unveils the trajectory of domestication and the origin of high carotenoid orange carrot.</title>
        <authorList>
            <person name="Iorizzo M."/>
            <person name="Ellison S."/>
            <person name="Senalik D."/>
            <person name="Macko-Podgorni A."/>
            <person name="Grzebelus D."/>
            <person name="Bostan H."/>
            <person name="Rolling W."/>
            <person name="Curaba J."/>
            <person name="Simon P."/>
        </authorList>
    </citation>
    <scope>NUCLEOTIDE SEQUENCE</scope>
    <source>
        <tissue evidence="1">Leaf</tissue>
    </source>
</reference>
<dbReference type="PANTHER" id="PTHR31348:SF4">
    <property type="entry name" value="PHYTOCHROME A-ASSOCIATED F-BOX PROTEIN"/>
    <property type="match status" value="1"/>
</dbReference>
<dbReference type="OrthoDB" id="730977at2759"/>
<name>A0A164YZM1_DAUCS</name>
<dbReference type="SUPFAM" id="SSF81383">
    <property type="entry name" value="F-box domain"/>
    <property type="match status" value="1"/>
</dbReference>
<reference evidence="1" key="1">
    <citation type="journal article" date="2016" name="Nat. Genet.">
        <title>A high-quality carrot genome assembly provides new insights into carotenoid accumulation and asterid genome evolution.</title>
        <authorList>
            <person name="Iorizzo M."/>
            <person name="Ellison S."/>
            <person name="Senalik D."/>
            <person name="Zeng P."/>
            <person name="Satapoomin P."/>
            <person name="Huang J."/>
            <person name="Bowman M."/>
            <person name="Iovene M."/>
            <person name="Sanseverino W."/>
            <person name="Cavagnaro P."/>
            <person name="Yildiz M."/>
            <person name="Macko-Podgorni A."/>
            <person name="Moranska E."/>
            <person name="Grzebelus E."/>
            <person name="Grzebelus D."/>
            <person name="Ashrafi H."/>
            <person name="Zheng Z."/>
            <person name="Cheng S."/>
            <person name="Spooner D."/>
            <person name="Van Deynze A."/>
            <person name="Simon P."/>
        </authorList>
    </citation>
    <scope>NUCLEOTIDE SEQUENCE</scope>
    <source>
        <tissue evidence="1">Leaf</tissue>
    </source>
</reference>
<keyword evidence="2" id="KW-1185">Reference proteome</keyword>
<proteinExistence type="predicted"/>
<dbReference type="Proteomes" id="UP000077755">
    <property type="component" value="Chromosome 5"/>
</dbReference>
<gene>
    <name evidence="1" type="ORF">DCAR_0520977</name>
</gene>
<dbReference type="InterPro" id="IPR040267">
    <property type="entry name" value="EID1-like"/>
</dbReference>
<protein>
    <submittedName>
        <fullName evidence="1">Uncharacterized protein</fullName>
    </submittedName>
</protein>
<dbReference type="EMBL" id="CP093347">
    <property type="protein sequence ID" value="WOH01593.1"/>
    <property type="molecule type" value="Genomic_DNA"/>
</dbReference>
<evidence type="ECO:0000313" key="1">
    <source>
        <dbReference type="EMBL" id="WOH01593.1"/>
    </source>
</evidence>
<dbReference type="AlphaFoldDB" id="A0A164YZM1"/>
<dbReference type="Gene3D" id="1.20.1280.50">
    <property type="match status" value="1"/>
</dbReference>
<sequence length="297" mass="32417">MVKTDVFSKLPDDVVLKIIFNLDDDPKDWAHLACVCTKFCSLLHTFCWKSKCTQTIPALVSDLLSGGAANSPPGGWAALYKLYFCCPGLAKAGVSVGNLEVGPSSLAQLGSFDNPISVFDSVVALADVVIGKGGEVSDVVMAGVVDDDSDGDDDGCNVCKRRKVCRLVGSHLACGARELSREQGNKLLASRFRGDCLYICGWPGCVHNDGKRNYMLFRGIFKNFKESRVWRTVSDGDRNKVNISCAFCSCTNTWNLHSAFCLRRAFGFHDDGELVVRAYVCENGHVSGAWTDWPLYT</sequence>
<dbReference type="CDD" id="cd09917">
    <property type="entry name" value="F-box_SF"/>
    <property type="match status" value="1"/>
</dbReference>
<organism evidence="1 2">
    <name type="scientific">Daucus carota subsp. sativus</name>
    <name type="common">Carrot</name>
    <dbReference type="NCBI Taxonomy" id="79200"/>
    <lineage>
        <taxon>Eukaryota</taxon>
        <taxon>Viridiplantae</taxon>
        <taxon>Streptophyta</taxon>
        <taxon>Embryophyta</taxon>
        <taxon>Tracheophyta</taxon>
        <taxon>Spermatophyta</taxon>
        <taxon>Magnoliopsida</taxon>
        <taxon>eudicotyledons</taxon>
        <taxon>Gunneridae</taxon>
        <taxon>Pentapetalae</taxon>
        <taxon>asterids</taxon>
        <taxon>campanulids</taxon>
        <taxon>Apiales</taxon>
        <taxon>Apiaceae</taxon>
        <taxon>Apioideae</taxon>
        <taxon>Scandiceae</taxon>
        <taxon>Daucinae</taxon>
        <taxon>Daucus</taxon>
        <taxon>Daucus sect. Daucus</taxon>
    </lineage>
</organism>
<dbReference type="OMA" id="VECAFCT"/>
<dbReference type="KEGG" id="dcr:108220386"/>
<dbReference type="InterPro" id="IPR001810">
    <property type="entry name" value="F-box_dom"/>
</dbReference>